<dbReference type="Proteomes" id="UP000515733">
    <property type="component" value="Chromosome"/>
</dbReference>
<accession>A0A6S6XPA8</accession>
<name>A0A6S6XPA8_9PROT</name>
<keyword evidence="2" id="KW-1185">Reference proteome</keyword>
<evidence type="ECO:0000313" key="2">
    <source>
        <dbReference type="Proteomes" id="UP000515733"/>
    </source>
</evidence>
<gene>
    <name evidence="1" type="ORF">DENOEST_0636</name>
</gene>
<reference evidence="1 2" key="1">
    <citation type="submission" date="2020-03" db="EMBL/GenBank/DDBJ databases">
        <authorList>
            <consortium name="Genoscope - CEA"/>
            <person name="William W."/>
        </authorList>
    </citation>
    <scope>NUCLEOTIDE SEQUENCE [LARGE SCALE GENOMIC DNA]</scope>
    <source>
        <strain evidence="2">DSM 16959</strain>
    </source>
</reference>
<sequence length="142" mass="13921">MAPRPEPSPSFVTWRTESMAPQLLQYAGPAGGALTAVAGAPDWDAGLGEAGGLRTTFWAGAGAAEAATGAAGAGGVAVDGAVAGTASVAGCGSVLPGSSPRKWAVPTPAKRMTATAAIQSKGCRGGREVLSMRVSVVDLRTL</sequence>
<evidence type="ECO:0000313" key="1">
    <source>
        <dbReference type="EMBL" id="CAB1367801.1"/>
    </source>
</evidence>
<dbReference type="EMBL" id="LR778301">
    <property type="protein sequence ID" value="CAB1367801.1"/>
    <property type="molecule type" value="Genomic_DNA"/>
</dbReference>
<protein>
    <submittedName>
        <fullName evidence="1">Uncharacterized protein</fullName>
    </submittedName>
</protein>
<dbReference type="AlphaFoldDB" id="A0A6S6XPA8"/>
<proteinExistence type="predicted"/>
<dbReference type="KEGG" id="doe:DENOEST_0636"/>
<organism evidence="1 2">
    <name type="scientific">Denitratisoma oestradiolicum</name>
    <dbReference type="NCBI Taxonomy" id="311182"/>
    <lineage>
        <taxon>Bacteria</taxon>
        <taxon>Pseudomonadati</taxon>
        <taxon>Pseudomonadota</taxon>
        <taxon>Betaproteobacteria</taxon>
        <taxon>Nitrosomonadales</taxon>
        <taxon>Sterolibacteriaceae</taxon>
        <taxon>Denitratisoma</taxon>
    </lineage>
</organism>